<dbReference type="EMBL" id="CP011971">
    <property type="protein sequence ID" value="AMN47301.1"/>
    <property type="molecule type" value="Genomic_DNA"/>
</dbReference>
<feature type="compositionally biased region" description="Basic and acidic residues" evidence="1">
    <location>
        <begin position="23"/>
        <end position="41"/>
    </location>
</feature>
<sequence>MTGDCGILYPALGETGVQRTGPRRPDNVKKTRTNQEAKQMRDHQSGATFIGMLVIVAILGLGLYGAIRLVPLYMEFMAVARALDQTAKEAAGSRTSPGELRSSLDRRWTIEDITSLQPKEVEIRRSGNGYSMRAWYRAEAPFIGNVSLVVDFDKTVDVNQ</sequence>
<dbReference type="AlphaFoldDB" id="A0A127FCE7"/>
<protein>
    <recommendedName>
        <fullName evidence="5">DUF4845 domain-containing protein</fullName>
    </recommendedName>
</protein>
<dbReference type="Proteomes" id="UP000070250">
    <property type="component" value="Chromosome"/>
</dbReference>
<proteinExistence type="predicted"/>
<keyword evidence="4" id="KW-1185">Reference proteome</keyword>
<dbReference type="OrthoDB" id="5734946at2"/>
<evidence type="ECO:0000256" key="2">
    <source>
        <dbReference type="SAM" id="Phobius"/>
    </source>
</evidence>
<feature type="transmembrane region" description="Helical" evidence="2">
    <location>
        <begin position="47"/>
        <end position="67"/>
    </location>
</feature>
<reference evidence="3 4" key="1">
    <citation type="submission" date="2015-06" db="EMBL/GenBank/DDBJ databases">
        <title>A Comprehensive Approach to Explore the Metabolic and Phylogenetic Diversity of Bacterial Steroid Degradation in the Environment: Testosterone as an Example.</title>
        <authorList>
            <person name="Yang F.-C."/>
            <person name="Chen Y.-L."/>
            <person name="Yu C.-P."/>
            <person name="Tang S.-L."/>
            <person name="Wang P.-H."/>
            <person name="Ismail W."/>
            <person name="Wang C.-H."/>
            <person name="Yang C.-Y."/>
            <person name="Chiang Y.-R."/>
        </authorList>
    </citation>
    <scope>NUCLEOTIDE SEQUENCE [LARGE SCALE GENOMIC DNA]</scope>
    <source>
        <strain evidence="3 4">DSM 18526</strain>
    </source>
</reference>
<feature type="region of interest" description="Disordered" evidence="1">
    <location>
        <begin position="15"/>
        <end position="41"/>
    </location>
</feature>
<accession>A0A127FCE7</accession>
<dbReference type="InterPro" id="IPR032314">
    <property type="entry name" value="DUF4845"/>
</dbReference>
<evidence type="ECO:0000313" key="3">
    <source>
        <dbReference type="EMBL" id="AMN47301.1"/>
    </source>
</evidence>
<keyword evidence="2" id="KW-0812">Transmembrane</keyword>
<keyword evidence="2" id="KW-1133">Transmembrane helix</keyword>
<keyword evidence="2" id="KW-0472">Membrane</keyword>
<dbReference type="STRING" id="465721.ACG33_09380"/>
<evidence type="ECO:0000313" key="4">
    <source>
        <dbReference type="Proteomes" id="UP000070250"/>
    </source>
</evidence>
<dbReference type="KEGG" id="sdf:ACG33_09380"/>
<evidence type="ECO:0000256" key="1">
    <source>
        <dbReference type="SAM" id="MobiDB-lite"/>
    </source>
</evidence>
<evidence type="ECO:0008006" key="5">
    <source>
        <dbReference type="Google" id="ProtNLM"/>
    </source>
</evidence>
<dbReference type="Pfam" id="PF16137">
    <property type="entry name" value="DUF4845"/>
    <property type="match status" value="1"/>
</dbReference>
<name>A0A127FCE7_STEDE</name>
<gene>
    <name evidence="3" type="ORF">ACG33_09380</name>
</gene>
<organism evidence="3 4">
    <name type="scientific">Steroidobacter denitrificans</name>
    <dbReference type="NCBI Taxonomy" id="465721"/>
    <lineage>
        <taxon>Bacteria</taxon>
        <taxon>Pseudomonadati</taxon>
        <taxon>Pseudomonadota</taxon>
        <taxon>Gammaproteobacteria</taxon>
        <taxon>Steroidobacterales</taxon>
        <taxon>Steroidobacteraceae</taxon>
        <taxon>Steroidobacter</taxon>
    </lineage>
</organism>